<keyword evidence="4" id="KW-1185">Reference proteome</keyword>
<sequence>MILRPDQLRLLHMTGRANPYNFGGDSESDSSTDTTSSTTNNTYNQDKRNVASDAAVAISGSGNSIDRSTSSLTSFIDSSTTSSLTSFVDSSTKDSSTKFTDNSNRSTTFTDGSNRSTTFTDSSTKDASTHFTDFSTKDSSTKFTDNSTKDSSTKFTDNSNRSVTTVNTNTDYGSVNGSLTLAGSMTGKAFDVAGLGVAGAIDVLKKESDNGLKAIGMAFDSVGKQSAMSQASSAATLGFASDALRATQSAMQDAKDGGQSKMVMTAIIAAGAVAVAFALK</sequence>
<feature type="region of interest" description="Disordered" evidence="1">
    <location>
        <begin position="17"/>
        <end position="48"/>
    </location>
</feature>
<reference evidence="3" key="1">
    <citation type="submission" date="2022-03" db="EMBL/GenBank/DDBJ databases">
        <title>Genome Encyclopedia of Bacteria and Archaea VI: Functional Genomics of Type Strains.</title>
        <authorList>
            <person name="Whitman W."/>
        </authorList>
    </citation>
    <scope>NUCLEOTIDE SEQUENCE</scope>
    <source>
        <strain evidence="3">HSC-15S17</strain>
    </source>
</reference>
<keyword evidence="2" id="KW-1133">Transmembrane helix</keyword>
<accession>A0ABT1GE61</accession>
<organism evidence="3 4">
    <name type="scientific">Duganella violaceipulchra</name>
    <dbReference type="NCBI Taxonomy" id="2849652"/>
    <lineage>
        <taxon>Bacteria</taxon>
        <taxon>Pseudomonadati</taxon>
        <taxon>Pseudomonadota</taxon>
        <taxon>Betaproteobacteria</taxon>
        <taxon>Burkholderiales</taxon>
        <taxon>Oxalobacteraceae</taxon>
        <taxon>Telluria group</taxon>
        <taxon>Duganella</taxon>
    </lineage>
</organism>
<dbReference type="RefSeq" id="WP_262311693.1">
    <property type="nucleotide sequence ID" value="NZ_JALJZU010000002.1"/>
</dbReference>
<keyword evidence="2" id="KW-0472">Membrane</keyword>
<dbReference type="Proteomes" id="UP001162889">
    <property type="component" value="Unassembled WGS sequence"/>
</dbReference>
<feature type="compositionally biased region" description="Low complexity" evidence="1">
    <location>
        <begin position="29"/>
        <end position="42"/>
    </location>
</feature>
<keyword evidence="2" id="KW-0812">Transmembrane</keyword>
<name>A0ABT1GE61_9BURK</name>
<comment type="caution">
    <text evidence="3">The sequence shown here is derived from an EMBL/GenBank/DDBJ whole genome shotgun (WGS) entry which is preliminary data.</text>
</comment>
<gene>
    <name evidence="3" type="ORF">L1274_000937</name>
</gene>
<evidence type="ECO:0000313" key="3">
    <source>
        <dbReference type="EMBL" id="MCP2007244.1"/>
    </source>
</evidence>
<feature type="region of interest" description="Disordered" evidence="1">
    <location>
        <begin position="84"/>
        <end position="159"/>
    </location>
</feature>
<evidence type="ECO:0000313" key="4">
    <source>
        <dbReference type="Proteomes" id="UP001162889"/>
    </source>
</evidence>
<proteinExistence type="predicted"/>
<protein>
    <submittedName>
        <fullName evidence="3">Uncharacterized protein</fullName>
    </submittedName>
</protein>
<evidence type="ECO:0000256" key="2">
    <source>
        <dbReference type="SAM" id="Phobius"/>
    </source>
</evidence>
<evidence type="ECO:0000256" key="1">
    <source>
        <dbReference type="SAM" id="MobiDB-lite"/>
    </source>
</evidence>
<feature type="transmembrane region" description="Helical" evidence="2">
    <location>
        <begin position="262"/>
        <end position="279"/>
    </location>
</feature>
<dbReference type="EMBL" id="JALJZU010000002">
    <property type="protein sequence ID" value="MCP2007244.1"/>
    <property type="molecule type" value="Genomic_DNA"/>
</dbReference>
<feature type="compositionally biased region" description="Polar residues" evidence="1">
    <location>
        <begin position="104"/>
        <end position="122"/>
    </location>
</feature>